<comment type="caution">
    <text evidence="2">The sequence shown here is derived from an EMBL/GenBank/DDBJ whole genome shotgun (WGS) entry which is preliminary data.</text>
</comment>
<protein>
    <submittedName>
        <fullName evidence="2">Uncharacterized protein</fullName>
    </submittedName>
</protein>
<dbReference type="AlphaFoldDB" id="A0AA37HI82"/>
<reference evidence="2" key="1">
    <citation type="journal article" date="2016" name="Front. Microbiol.">
        <title>Genome Sequence of the Piezophilic, Mesophilic Sulfate-Reducing Bacterium Desulfovibrio indicus J2T.</title>
        <authorList>
            <person name="Cao J."/>
            <person name="Maignien L."/>
            <person name="Shao Z."/>
            <person name="Alain K."/>
            <person name="Jebbar M."/>
        </authorList>
    </citation>
    <scope>NUCLEOTIDE SEQUENCE</scope>
    <source>
        <strain evidence="2">JCM 32048</strain>
    </source>
</reference>
<evidence type="ECO:0000313" key="3">
    <source>
        <dbReference type="Proteomes" id="UP001055286"/>
    </source>
</evidence>
<evidence type="ECO:0000256" key="1">
    <source>
        <dbReference type="SAM" id="MobiDB-lite"/>
    </source>
</evidence>
<gene>
    <name evidence="2" type="ORF">MPEAHAMD_6435</name>
</gene>
<keyword evidence="3" id="KW-1185">Reference proteome</keyword>
<evidence type="ECO:0000313" key="2">
    <source>
        <dbReference type="EMBL" id="GJD66238.1"/>
    </source>
</evidence>
<dbReference type="EMBL" id="BPQJ01000058">
    <property type="protein sequence ID" value="GJD66238.1"/>
    <property type="molecule type" value="Genomic_DNA"/>
</dbReference>
<organism evidence="2 3">
    <name type="scientific">Methylobacterium frigidaeris</name>
    <dbReference type="NCBI Taxonomy" id="2038277"/>
    <lineage>
        <taxon>Bacteria</taxon>
        <taxon>Pseudomonadati</taxon>
        <taxon>Pseudomonadota</taxon>
        <taxon>Alphaproteobacteria</taxon>
        <taxon>Hyphomicrobiales</taxon>
        <taxon>Methylobacteriaceae</taxon>
        <taxon>Methylobacterium</taxon>
    </lineage>
</organism>
<proteinExistence type="predicted"/>
<dbReference type="Proteomes" id="UP001055286">
    <property type="component" value="Unassembled WGS sequence"/>
</dbReference>
<feature type="region of interest" description="Disordered" evidence="1">
    <location>
        <begin position="1"/>
        <end position="48"/>
    </location>
</feature>
<name>A0AA37HI82_9HYPH</name>
<accession>A0AA37HI82</accession>
<reference evidence="2" key="2">
    <citation type="submission" date="2021-08" db="EMBL/GenBank/DDBJ databases">
        <authorList>
            <person name="Tani A."/>
            <person name="Ola A."/>
            <person name="Ogura Y."/>
            <person name="Katsura K."/>
            <person name="Hayashi T."/>
        </authorList>
    </citation>
    <scope>NUCLEOTIDE SEQUENCE</scope>
    <source>
        <strain evidence="2">JCM 32048</strain>
    </source>
</reference>
<sequence length="61" mass="6711">MRESERPCITSKTNTPRTIRDVKSRKTHKHVVVPPPSPANTNAPQAVDKSADILADEFEAA</sequence>